<feature type="domain" description="HAMP" evidence="9">
    <location>
        <begin position="189"/>
        <end position="241"/>
    </location>
</feature>
<dbReference type="Gene3D" id="3.30.450.40">
    <property type="match status" value="1"/>
</dbReference>
<evidence type="ECO:0000256" key="6">
    <source>
        <dbReference type="ARBA" id="ARBA00023163"/>
    </source>
</evidence>
<dbReference type="AlphaFoldDB" id="A0A7C4MSM3"/>
<accession>A0A7C4MSM3</accession>
<dbReference type="SMART" id="SM00304">
    <property type="entry name" value="HAMP"/>
    <property type="match status" value="1"/>
</dbReference>
<evidence type="ECO:0000256" key="1">
    <source>
        <dbReference type="ARBA" id="ARBA00022741"/>
    </source>
</evidence>
<dbReference type="InterPro" id="IPR003593">
    <property type="entry name" value="AAA+_ATPase"/>
</dbReference>
<evidence type="ECO:0000313" key="10">
    <source>
        <dbReference type="EMBL" id="HGU32279.1"/>
    </source>
</evidence>
<dbReference type="SUPFAM" id="SSF158472">
    <property type="entry name" value="HAMP domain-like"/>
    <property type="match status" value="1"/>
</dbReference>
<dbReference type="SUPFAM" id="SSF52540">
    <property type="entry name" value="P-loop containing nucleoside triphosphate hydrolases"/>
    <property type="match status" value="1"/>
</dbReference>
<keyword evidence="7" id="KW-0472">Membrane</keyword>
<dbReference type="GO" id="GO:0016020">
    <property type="term" value="C:membrane"/>
    <property type="evidence" value="ECO:0007669"/>
    <property type="project" value="InterPro"/>
</dbReference>
<dbReference type="InterPro" id="IPR025662">
    <property type="entry name" value="Sigma_54_int_dom_ATP-bd_1"/>
</dbReference>
<feature type="transmembrane region" description="Helical" evidence="7">
    <location>
        <begin position="165"/>
        <end position="188"/>
    </location>
</feature>
<keyword evidence="6" id="KW-0804">Transcription</keyword>
<reference evidence="10" key="1">
    <citation type="journal article" date="2020" name="mSystems">
        <title>Genome- and Community-Level Interaction Insights into Carbon Utilization and Element Cycling Functions of Hydrothermarchaeota in Hydrothermal Sediment.</title>
        <authorList>
            <person name="Zhou Z."/>
            <person name="Liu Y."/>
            <person name="Xu W."/>
            <person name="Pan J."/>
            <person name="Luo Z.H."/>
            <person name="Li M."/>
        </authorList>
    </citation>
    <scope>NUCLEOTIDE SEQUENCE [LARGE SCALE GENOMIC DNA]</scope>
    <source>
        <strain evidence="10">SpSt-477</strain>
    </source>
</reference>
<dbReference type="PANTHER" id="PTHR32071">
    <property type="entry name" value="TRANSCRIPTIONAL REGULATORY PROTEIN"/>
    <property type="match status" value="1"/>
</dbReference>
<dbReference type="PROSITE" id="PS50885">
    <property type="entry name" value="HAMP"/>
    <property type="match status" value="1"/>
</dbReference>
<dbReference type="Pfam" id="PF25601">
    <property type="entry name" value="AAA_lid_14"/>
    <property type="match status" value="1"/>
</dbReference>
<dbReference type="GO" id="GO:0007165">
    <property type="term" value="P:signal transduction"/>
    <property type="evidence" value="ECO:0007669"/>
    <property type="project" value="InterPro"/>
</dbReference>
<dbReference type="Pfam" id="PF02954">
    <property type="entry name" value="HTH_8"/>
    <property type="match status" value="1"/>
</dbReference>
<keyword evidence="7" id="KW-1133">Transmembrane helix</keyword>
<keyword evidence="4" id="KW-0238">DNA-binding</keyword>
<evidence type="ECO:0000256" key="3">
    <source>
        <dbReference type="ARBA" id="ARBA00023015"/>
    </source>
</evidence>
<feature type="transmembrane region" description="Helical" evidence="7">
    <location>
        <begin position="12"/>
        <end position="33"/>
    </location>
</feature>
<evidence type="ECO:0000259" key="8">
    <source>
        <dbReference type="PROSITE" id="PS50045"/>
    </source>
</evidence>
<dbReference type="InterPro" id="IPR009057">
    <property type="entry name" value="Homeodomain-like_sf"/>
</dbReference>
<feature type="domain" description="Sigma-54 factor interaction" evidence="8">
    <location>
        <begin position="434"/>
        <end position="663"/>
    </location>
</feature>
<dbReference type="Gene3D" id="1.10.8.60">
    <property type="match status" value="1"/>
</dbReference>
<dbReference type="GO" id="GO:0043565">
    <property type="term" value="F:sequence-specific DNA binding"/>
    <property type="evidence" value="ECO:0007669"/>
    <property type="project" value="InterPro"/>
</dbReference>
<protein>
    <submittedName>
        <fullName evidence="10">HAMP domain-containing protein</fullName>
    </submittedName>
</protein>
<dbReference type="InterPro" id="IPR029016">
    <property type="entry name" value="GAF-like_dom_sf"/>
</dbReference>
<feature type="transmembrane region" description="Helical" evidence="7">
    <location>
        <begin position="137"/>
        <end position="153"/>
    </location>
</feature>
<dbReference type="PRINTS" id="PR01590">
    <property type="entry name" value="HTHFIS"/>
</dbReference>
<dbReference type="Gene3D" id="6.10.340.10">
    <property type="match status" value="1"/>
</dbReference>
<dbReference type="InterPro" id="IPR027417">
    <property type="entry name" value="P-loop_NTPase"/>
</dbReference>
<evidence type="ECO:0000256" key="4">
    <source>
        <dbReference type="ARBA" id="ARBA00023125"/>
    </source>
</evidence>
<evidence type="ECO:0000259" key="9">
    <source>
        <dbReference type="PROSITE" id="PS50885"/>
    </source>
</evidence>
<dbReference type="InterPro" id="IPR025943">
    <property type="entry name" value="Sigma_54_int_dom_ATP-bd_2"/>
</dbReference>
<dbReference type="PROSITE" id="PS00676">
    <property type="entry name" value="SIGMA54_INTERACT_2"/>
    <property type="match status" value="1"/>
</dbReference>
<keyword evidence="3" id="KW-0805">Transcription regulation</keyword>
<dbReference type="Gene3D" id="3.40.50.300">
    <property type="entry name" value="P-loop containing nucleotide triphosphate hydrolases"/>
    <property type="match status" value="1"/>
</dbReference>
<dbReference type="GO" id="GO:0006355">
    <property type="term" value="P:regulation of DNA-templated transcription"/>
    <property type="evidence" value="ECO:0007669"/>
    <property type="project" value="InterPro"/>
</dbReference>
<organism evidence="10">
    <name type="scientific">Desulfatirhabdium butyrativorans</name>
    <dbReference type="NCBI Taxonomy" id="340467"/>
    <lineage>
        <taxon>Bacteria</taxon>
        <taxon>Pseudomonadati</taxon>
        <taxon>Thermodesulfobacteriota</taxon>
        <taxon>Desulfobacteria</taxon>
        <taxon>Desulfobacterales</taxon>
        <taxon>Desulfatirhabdiaceae</taxon>
        <taxon>Desulfatirhabdium</taxon>
    </lineage>
</organism>
<proteinExistence type="predicted"/>
<dbReference type="EMBL" id="DSUH01000123">
    <property type="protein sequence ID" value="HGU32279.1"/>
    <property type="molecule type" value="Genomic_DNA"/>
</dbReference>
<keyword evidence="1" id="KW-0547">Nucleotide-binding</keyword>
<dbReference type="PROSITE" id="PS00675">
    <property type="entry name" value="SIGMA54_INTERACT_1"/>
    <property type="match status" value="1"/>
</dbReference>
<dbReference type="Pfam" id="PF00158">
    <property type="entry name" value="Sigma54_activat"/>
    <property type="match status" value="1"/>
</dbReference>
<dbReference type="InterPro" id="IPR002078">
    <property type="entry name" value="Sigma_54_int"/>
</dbReference>
<dbReference type="GO" id="GO:0005524">
    <property type="term" value="F:ATP binding"/>
    <property type="evidence" value="ECO:0007669"/>
    <property type="project" value="UniProtKB-KW"/>
</dbReference>
<keyword evidence="5" id="KW-0010">Activator</keyword>
<comment type="caution">
    <text evidence="10">The sequence shown here is derived from an EMBL/GenBank/DDBJ whole genome shotgun (WGS) entry which is preliminary data.</text>
</comment>
<keyword evidence="2" id="KW-0067">ATP-binding</keyword>
<keyword evidence="7" id="KW-0812">Transmembrane</keyword>
<dbReference type="InterPro" id="IPR025944">
    <property type="entry name" value="Sigma_54_int_dom_CS"/>
</dbReference>
<dbReference type="InterPro" id="IPR058031">
    <property type="entry name" value="AAA_lid_NorR"/>
</dbReference>
<gene>
    <name evidence="10" type="ORF">ENS29_05425</name>
</gene>
<evidence type="ECO:0000256" key="5">
    <source>
        <dbReference type="ARBA" id="ARBA00023159"/>
    </source>
</evidence>
<dbReference type="CDD" id="cd00009">
    <property type="entry name" value="AAA"/>
    <property type="match status" value="1"/>
</dbReference>
<dbReference type="Gene3D" id="1.10.10.60">
    <property type="entry name" value="Homeodomain-like"/>
    <property type="match status" value="1"/>
</dbReference>
<dbReference type="FunFam" id="1.10.8.60:FF:000014">
    <property type="entry name" value="DNA-binding transcriptional regulator NtrC"/>
    <property type="match status" value="1"/>
</dbReference>
<sequence>MTLMVPGSLKNTLLVVVAVFVIVPGLVISQVIAHRYSKGLLELATSRARHIAHHLAIEASDKILVQDIVGLQKRFDEQVADDDFISYLFILYKDQVLLHTFSDGIPKQLIEANSPQSSDEPSVVKIVSETGERYIDIAYPVLGGAIGVLRMGFSEAPYQKQVRTFWIQVSVIALTILCLTLVVSQWAIARLLQPLELLARYAKRIDVGNPDLPIQVAGAKEVMMLASAFNAMLERLCSYTQRLKDNTRELEEKNNQLEMAHRQLGMSFSITQTISTLSELDAIGSFLIQSLKEATSFRHMGLMVFDIQTQISHLITAENRIDLDPTCYEPIESLIQRYPEAAIVTRSDIACFSLPNIPEDIERIALFPVRDQELLIGALLVGCDHRCECVKPEMDLVQVLLHQTAGALHRACIQEDQLRQLRTQVDSDSGFGDIVGKDSKMQMLFQLIEDVAPTDATVLIQGESGTGKELVARAIHNRSHRAKKPFIVINCAAYPSTLLESELFGHEKGAFTGAVRRKVGRFEIADGGTVFLDEIGEIEPMAQTRLLRVLQQQTIDRLGGEHSIKVDVRILAATNRNLIQEVRLGKFREDLFYRLNVVPIEVPPLRERKRDIHLLARHFLHRFAKEQGKAIQGFRSEVLRKLIDYPWPGNVRELENTIEHAVVLCKSPMIELCDLPTSLFNAPQGDCNILTIQEVEKHSIRKALEDSGWNKAETARKLGISRSTLYEKMKKFQIVPPSN</sequence>
<dbReference type="InterPro" id="IPR002197">
    <property type="entry name" value="HTH_Fis"/>
</dbReference>
<evidence type="ECO:0000256" key="2">
    <source>
        <dbReference type="ARBA" id="ARBA00022840"/>
    </source>
</evidence>
<dbReference type="SMART" id="SM00382">
    <property type="entry name" value="AAA"/>
    <property type="match status" value="1"/>
</dbReference>
<dbReference type="FunFam" id="3.40.50.300:FF:000006">
    <property type="entry name" value="DNA-binding transcriptional regulator NtrC"/>
    <property type="match status" value="1"/>
</dbReference>
<dbReference type="InterPro" id="IPR003660">
    <property type="entry name" value="HAMP_dom"/>
</dbReference>
<dbReference type="Pfam" id="PF00672">
    <property type="entry name" value="HAMP"/>
    <property type="match status" value="1"/>
</dbReference>
<dbReference type="PROSITE" id="PS50045">
    <property type="entry name" value="SIGMA54_INTERACT_4"/>
    <property type="match status" value="1"/>
</dbReference>
<dbReference type="PROSITE" id="PS00688">
    <property type="entry name" value="SIGMA54_INTERACT_3"/>
    <property type="match status" value="1"/>
</dbReference>
<name>A0A7C4MSM3_9BACT</name>
<evidence type="ECO:0000256" key="7">
    <source>
        <dbReference type="SAM" id="Phobius"/>
    </source>
</evidence>
<dbReference type="SUPFAM" id="SSF46689">
    <property type="entry name" value="Homeodomain-like"/>
    <property type="match status" value="1"/>
</dbReference>
<dbReference type="PANTHER" id="PTHR32071:SF117">
    <property type="entry name" value="PTS-DEPENDENT DIHYDROXYACETONE KINASE OPERON REGULATORY PROTEIN-RELATED"/>
    <property type="match status" value="1"/>
</dbReference>
<dbReference type="CDD" id="cd06225">
    <property type="entry name" value="HAMP"/>
    <property type="match status" value="1"/>
</dbReference>